<sequence length="112" mass="12442">MTEPLCREKQREPSGEAEVPSKADRRGGQSGFCQSNICQLLEPDYDLLLHLMMTEVGPQADRRPDRRDETRSSGPHDTYTAESCTSNGHRTRRVGPAPRHPEAPRGTGQPTS</sequence>
<feature type="compositionally biased region" description="Polar residues" evidence="1">
    <location>
        <begin position="72"/>
        <end position="88"/>
    </location>
</feature>
<protein>
    <submittedName>
        <fullName evidence="2">Uncharacterized protein</fullName>
    </submittedName>
</protein>
<comment type="caution">
    <text evidence="2">The sequence shown here is derived from an EMBL/GenBank/DDBJ whole genome shotgun (WGS) entry which is preliminary data.</text>
</comment>
<evidence type="ECO:0000313" key="2">
    <source>
        <dbReference type="EMBL" id="MPC65616.1"/>
    </source>
</evidence>
<feature type="compositionally biased region" description="Basic and acidic residues" evidence="1">
    <location>
        <begin position="60"/>
        <end position="71"/>
    </location>
</feature>
<evidence type="ECO:0000256" key="1">
    <source>
        <dbReference type="SAM" id="MobiDB-lite"/>
    </source>
</evidence>
<dbReference type="AlphaFoldDB" id="A0A5B7H6Q0"/>
<organism evidence="2 3">
    <name type="scientific">Portunus trituberculatus</name>
    <name type="common">Swimming crab</name>
    <name type="synonym">Neptunus trituberculatus</name>
    <dbReference type="NCBI Taxonomy" id="210409"/>
    <lineage>
        <taxon>Eukaryota</taxon>
        <taxon>Metazoa</taxon>
        <taxon>Ecdysozoa</taxon>
        <taxon>Arthropoda</taxon>
        <taxon>Crustacea</taxon>
        <taxon>Multicrustacea</taxon>
        <taxon>Malacostraca</taxon>
        <taxon>Eumalacostraca</taxon>
        <taxon>Eucarida</taxon>
        <taxon>Decapoda</taxon>
        <taxon>Pleocyemata</taxon>
        <taxon>Brachyura</taxon>
        <taxon>Eubrachyura</taxon>
        <taxon>Portunoidea</taxon>
        <taxon>Portunidae</taxon>
        <taxon>Portuninae</taxon>
        <taxon>Portunus</taxon>
    </lineage>
</organism>
<feature type="region of interest" description="Disordered" evidence="1">
    <location>
        <begin position="1"/>
        <end position="32"/>
    </location>
</feature>
<evidence type="ECO:0000313" key="3">
    <source>
        <dbReference type="Proteomes" id="UP000324222"/>
    </source>
</evidence>
<keyword evidence="3" id="KW-1185">Reference proteome</keyword>
<proteinExistence type="predicted"/>
<feature type="compositionally biased region" description="Basic and acidic residues" evidence="1">
    <location>
        <begin position="1"/>
        <end position="27"/>
    </location>
</feature>
<dbReference type="Proteomes" id="UP000324222">
    <property type="component" value="Unassembled WGS sequence"/>
</dbReference>
<accession>A0A5B7H6Q0</accession>
<name>A0A5B7H6Q0_PORTR</name>
<gene>
    <name evidence="2" type="ORF">E2C01_059754</name>
</gene>
<dbReference type="EMBL" id="VSRR010023590">
    <property type="protein sequence ID" value="MPC65616.1"/>
    <property type="molecule type" value="Genomic_DNA"/>
</dbReference>
<reference evidence="2 3" key="1">
    <citation type="submission" date="2019-05" db="EMBL/GenBank/DDBJ databases">
        <title>Another draft genome of Portunus trituberculatus and its Hox gene families provides insights of decapod evolution.</title>
        <authorList>
            <person name="Jeong J.-H."/>
            <person name="Song I."/>
            <person name="Kim S."/>
            <person name="Choi T."/>
            <person name="Kim D."/>
            <person name="Ryu S."/>
            <person name="Kim W."/>
        </authorList>
    </citation>
    <scope>NUCLEOTIDE SEQUENCE [LARGE SCALE GENOMIC DNA]</scope>
    <source>
        <tissue evidence="2">Muscle</tissue>
    </source>
</reference>
<feature type="region of interest" description="Disordered" evidence="1">
    <location>
        <begin position="56"/>
        <end position="112"/>
    </location>
</feature>